<accession>A0A1C1D167</accession>
<dbReference type="Proteomes" id="UP000094526">
    <property type="component" value="Unassembled WGS sequence"/>
</dbReference>
<sequence length="76" mass="8585">MRRKESERDQNEGRAETDDKRQEAKPAFPYWVSLKFPLSSSVLELSVQFTAYVATSSPSVKPTYNLQTCAICGPEI</sequence>
<evidence type="ECO:0000256" key="1">
    <source>
        <dbReference type="SAM" id="MobiDB-lite"/>
    </source>
</evidence>
<dbReference type="EMBL" id="LGRB01000004">
    <property type="protein sequence ID" value="OCT54445.1"/>
    <property type="molecule type" value="Genomic_DNA"/>
</dbReference>
<name>A0A1C1D167_9EURO</name>
<organism evidence="2 3">
    <name type="scientific">Cladophialophora carrionii</name>
    <dbReference type="NCBI Taxonomy" id="86049"/>
    <lineage>
        <taxon>Eukaryota</taxon>
        <taxon>Fungi</taxon>
        <taxon>Dikarya</taxon>
        <taxon>Ascomycota</taxon>
        <taxon>Pezizomycotina</taxon>
        <taxon>Eurotiomycetes</taxon>
        <taxon>Chaetothyriomycetidae</taxon>
        <taxon>Chaetothyriales</taxon>
        <taxon>Herpotrichiellaceae</taxon>
        <taxon>Cladophialophora</taxon>
    </lineage>
</organism>
<protein>
    <submittedName>
        <fullName evidence="2">Uncharacterized protein</fullName>
    </submittedName>
</protein>
<evidence type="ECO:0000313" key="3">
    <source>
        <dbReference type="Proteomes" id="UP000094526"/>
    </source>
</evidence>
<evidence type="ECO:0000313" key="2">
    <source>
        <dbReference type="EMBL" id="OCT54445.1"/>
    </source>
</evidence>
<comment type="caution">
    <text evidence="2">The sequence shown here is derived from an EMBL/GenBank/DDBJ whole genome shotgun (WGS) entry which is preliminary data.</text>
</comment>
<proteinExistence type="predicted"/>
<keyword evidence="3" id="KW-1185">Reference proteome</keyword>
<reference evidence="3" key="1">
    <citation type="submission" date="2015-07" db="EMBL/GenBank/DDBJ databases">
        <authorList>
            <person name="Teixeira M.M."/>
            <person name="Souza R.C."/>
            <person name="Almeida L.G."/>
            <person name="Vicente V.A."/>
            <person name="de Hoog S."/>
            <person name="Bocca A.L."/>
            <person name="de Almeida S.R."/>
            <person name="Vasconcelos A.T."/>
            <person name="Felipe M.S."/>
        </authorList>
    </citation>
    <scope>NUCLEOTIDE SEQUENCE [LARGE SCALE GENOMIC DNA]</scope>
    <source>
        <strain evidence="3">KSF</strain>
    </source>
</reference>
<dbReference type="VEuPathDB" id="FungiDB:CLCR_01017"/>
<dbReference type="AlphaFoldDB" id="A0A1C1D167"/>
<feature type="region of interest" description="Disordered" evidence="1">
    <location>
        <begin position="1"/>
        <end position="22"/>
    </location>
</feature>
<gene>
    <name evidence="2" type="ORF">CLCR_01017</name>
</gene>